<dbReference type="InterPro" id="IPR002994">
    <property type="entry name" value="Surf1/Shy1"/>
</dbReference>
<dbReference type="Proteomes" id="UP000011083">
    <property type="component" value="Unassembled WGS sequence"/>
</dbReference>
<dbReference type="PROSITE" id="PS50895">
    <property type="entry name" value="SURF1"/>
    <property type="match status" value="1"/>
</dbReference>
<evidence type="ECO:0000256" key="6">
    <source>
        <dbReference type="SAM" id="MobiDB-lite"/>
    </source>
</evidence>
<evidence type="ECO:0000313" key="8">
    <source>
        <dbReference type="Proteomes" id="UP000011083"/>
    </source>
</evidence>
<dbReference type="VEuPathDB" id="AmoebaDB:ACA1_330400"/>
<evidence type="ECO:0000256" key="2">
    <source>
        <dbReference type="ARBA" id="ARBA00022692"/>
    </source>
</evidence>
<keyword evidence="5" id="KW-0496">Mitochondrion</keyword>
<dbReference type="RefSeq" id="XP_004334489.1">
    <property type="nucleotide sequence ID" value="XM_004334441.1"/>
</dbReference>
<keyword evidence="4" id="KW-0472">Membrane</keyword>
<feature type="region of interest" description="Disordered" evidence="6">
    <location>
        <begin position="62"/>
        <end position="87"/>
    </location>
</feature>
<reference evidence="7 8" key="1">
    <citation type="journal article" date="2013" name="Genome Biol.">
        <title>Genome of Acanthamoeba castellanii highlights extensive lateral gene transfer and early evolution of tyrosine kinase signaling.</title>
        <authorList>
            <person name="Clarke M."/>
            <person name="Lohan A.J."/>
            <person name="Liu B."/>
            <person name="Lagkouvardos I."/>
            <person name="Roy S."/>
            <person name="Zafar N."/>
            <person name="Bertelli C."/>
            <person name="Schilde C."/>
            <person name="Kianianmomeni A."/>
            <person name="Burglin T.R."/>
            <person name="Frech C."/>
            <person name="Turcotte B."/>
            <person name="Kopec K.O."/>
            <person name="Synnott J.M."/>
            <person name="Choo C."/>
            <person name="Paponov I."/>
            <person name="Finkler A."/>
            <person name="Soon Heng Tan C."/>
            <person name="Hutchins A.P."/>
            <person name="Weinmeier T."/>
            <person name="Rattei T."/>
            <person name="Chu J.S."/>
            <person name="Gimenez G."/>
            <person name="Irimia M."/>
            <person name="Rigden D.J."/>
            <person name="Fitzpatrick D.A."/>
            <person name="Lorenzo-Morales J."/>
            <person name="Bateman A."/>
            <person name="Chiu C.H."/>
            <person name="Tang P."/>
            <person name="Hegemann P."/>
            <person name="Fromm H."/>
            <person name="Raoult D."/>
            <person name="Greub G."/>
            <person name="Miranda-Saavedra D."/>
            <person name="Chen N."/>
            <person name="Nash P."/>
            <person name="Ginger M.L."/>
            <person name="Horn M."/>
            <person name="Schaap P."/>
            <person name="Caler L."/>
            <person name="Loftus B."/>
        </authorList>
    </citation>
    <scope>NUCLEOTIDE SEQUENCE [LARGE SCALE GENOMIC DNA]</scope>
    <source>
        <strain evidence="7 8">Neff</strain>
    </source>
</reference>
<evidence type="ECO:0000256" key="1">
    <source>
        <dbReference type="ARBA" id="ARBA00004370"/>
    </source>
</evidence>
<comment type="function">
    <text evidence="5">Probably involved in the biogenesis of the COX complex.</text>
</comment>
<sequence length="319" mass="35720">MLRVSIRRVTPAKEKAAPEEKMRQQQRCWQSSLPALGKLTSLPARQSSQQCRSLFTAARLGGCPPKARSGPTGLRLAMPPRSSLGRAPLRSFANESREDIAARQQDLKNFVGGGNKAAATKPASGEAGQVMEGGLAAWFWIFPAITVYRWQEKKEMIRYRKERLLEPTVDLPPHLTDETLRDFEFRHVEVSGKFDPVREFVVRPRTRDGQNGGLLLTPFRRSDDGTIVLVNRGWIPAALMNDIVQRRAMLDRVSGDTRLFGLIRPGEKLASIHTTTSREAEGLFVQPVVEAARKDLLGRVVVEPRDRLVSVLQQPHSRC</sequence>
<dbReference type="PANTHER" id="PTHR23427:SF2">
    <property type="entry name" value="SURFEIT LOCUS PROTEIN 1"/>
    <property type="match status" value="1"/>
</dbReference>
<evidence type="ECO:0000256" key="4">
    <source>
        <dbReference type="ARBA" id="ARBA00023136"/>
    </source>
</evidence>
<dbReference type="AlphaFoldDB" id="L8GJV9"/>
<dbReference type="GO" id="GO:0005743">
    <property type="term" value="C:mitochondrial inner membrane"/>
    <property type="evidence" value="ECO:0007669"/>
    <property type="project" value="UniProtKB-SubCell"/>
</dbReference>
<evidence type="ECO:0000313" key="7">
    <source>
        <dbReference type="EMBL" id="ELR12476.1"/>
    </source>
</evidence>
<protein>
    <recommendedName>
        <fullName evidence="5">SURF1-like protein</fullName>
    </recommendedName>
</protein>
<dbReference type="InterPro" id="IPR045214">
    <property type="entry name" value="Surf1/Surf4"/>
</dbReference>
<evidence type="ECO:0000256" key="5">
    <source>
        <dbReference type="RuleBase" id="RU363076"/>
    </source>
</evidence>
<dbReference type="CDD" id="cd06662">
    <property type="entry name" value="SURF1"/>
    <property type="match status" value="1"/>
</dbReference>
<feature type="region of interest" description="Disordered" evidence="6">
    <location>
        <begin position="1"/>
        <end position="25"/>
    </location>
</feature>
<dbReference type="PANTHER" id="PTHR23427">
    <property type="entry name" value="SURFEIT LOCUS PROTEIN"/>
    <property type="match status" value="1"/>
</dbReference>
<organism evidence="7 8">
    <name type="scientific">Acanthamoeba castellanii (strain ATCC 30010 / Neff)</name>
    <dbReference type="NCBI Taxonomy" id="1257118"/>
    <lineage>
        <taxon>Eukaryota</taxon>
        <taxon>Amoebozoa</taxon>
        <taxon>Discosea</taxon>
        <taxon>Longamoebia</taxon>
        <taxon>Centramoebida</taxon>
        <taxon>Acanthamoebidae</taxon>
        <taxon>Acanthamoeba</taxon>
    </lineage>
</organism>
<keyword evidence="2" id="KW-0812">Transmembrane</keyword>
<keyword evidence="8" id="KW-1185">Reference proteome</keyword>
<dbReference type="EMBL" id="KB008114">
    <property type="protein sequence ID" value="ELR12476.1"/>
    <property type="molecule type" value="Genomic_DNA"/>
</dbReference>
<accession>L8GJV9</accession>
<comment type="similarity">
    <text evidence="5">Belongs to the SURF1 family.</text>
</comment>
<evidence type="ECO:0000256" key="3">
    <source>
        <dbReference type="ARBA" id="ARBA00022989"/>
    </source>
</evidence>
<dbReference type="OrthoDB" id="10040024at2759"/>
<dbReference type="GeneID" id="14912979"/>
<dbReference type="STRING" id="1257118.L8GJV9"/>
<dbReference type="Pfam" id="PF02104">
    <property type="entry name" value="SURF1"/>
    <property type="match status" value="1"/>
</dbReference>
<keyword evidence="3" id="KW-1133">Transmembrane helix</keyword>
<feature type="compositionally biased region" description="Basic and acidic residues" evidence="6">
    <location>
        <begin position="11"/>
        <end position="23"/>
    </location>
</feature>
<keyword evidence="5" id="KW-0999">Mitochondrion inner membrane</keyword>
<gene>
    <name evidence="7" type="ORF">ACA1_330400</name>
</gene>
<name>L8GJV9_ACACF</name>
<comment type="subcellular location">
    <subcellularLocation>
        <location evidence="1">Membrane</location>
    </subcellularLocation>
    <subcellularLocation>
        <location evidence="5">Mitochondrion inner membrane</location>
        <topology evidence="5">Multi-pass membrane protein</topology>
    </subcellularLocation>
</comment>
<dbReference type="KEGG" id="acan:ACA1_330400"/>
<proteinExistence type="inferred from homology"/>